<comment type="caution">
    <text evidence="2">The sequence shown here is derived from an EMBL/GenBank/DDBJ whole genome shotgun (WGS) entry which is preliminary data.</text>
</comment>
<dbReference type="Gene3D" id="3.30.1590.10">
    <property type="entry name" value="Maltooligosyl trehalose synthase, domain 2"/>
    <property type="match status" value="1"/>
</dbReference>
<organism evidence="2 3">
    <name type="scientific">Agromyces tropicus</name>
    <dbReference type="NCBI Taxonomy" id="555371"/>
    <lineage>
        <taxon>Bacteria</taxon>
        <taxon>Bacillati</taxon>
        <taxon>Actinomycetota</taxon>
        <taxon>Actinomycetes</taxon>
        <taxon>Micrococcales</taxon>
        <taxon>Microbacteriaceae</taxon>
        <taxon>Agromyces</taxon>
    </lineage>
</organism>
<feature type="domain" description="Glycosyl hydrolase family 13 catalytic" evidence="1">
    <location>
        <begin position="16"/>
        <end position="662"/>
    </location>
</feature>
<dbReference type="Gene3D" id="1.10.10.470">
    <property type="entry name" value="Maltooligosyl trehalose synthase, domain 4"/>
    <property type="match status" value="1"/>
</dbReference>
<proteinExistence type="predicted"/>
<dbReference type="NCBIfam" id="TIGR02401">
    <property type="entry name" value="trehalose_TreY"/>
    <property type="match status" value="1"/>
</dbReference>
<dbReference type="PANTHER" id="PTHR10357:SF216">
    <property type="entry name" value="MALTOOLIGOSYL TREHALOSE SYNTHASE-RELATED"/>
    <property type="match status" value="1"/>
</dbReference>
<dbReference type="Gene3D" id="1.10.150.200">
    <property type="entry name" value="Maltooligosyl trehalose synthase, domain 3"/>
    <property type="match status" value="1"/>
</dbReference>
<dbReference type="PANTHER" id="PTHR10357">
    <property type="entry name" value="ALPHA-AMYLASE FAMILY MEMBER"/>
    <property type="match status" value="1"/>
</dbReference>
<dbReference type="Pfam" id="PF00128">
    <property type="entry name" value="Alpha-amylase"/>
    <property type="match status" value="1"/>
</dbReference>
<keyword evidence="3" id="KW-1185">Reference proteome</keyword>
<name>A0ABN2UCP3_9MICO</name>
<dbReference type="RefSeq" id="WP_344370307.1">
    <property type="nucleotide sequence ID" value="NZ_BAAAPW010000002.1"/>
</dbReference>
<dbReference type="Proteomes" id="UP001501196">
    <property type="component" value="Unassembled WGS sequence"/>
</dbReference>
<protein>
    <submittedName>
        <fullName evidence="2">Malto-oligosyltrehalose synthase</fullName>
    </submittedName>
</protein>
<gene>
    <name evidence="2" type="primary">treY</name>
    <name evidence="2" type="ORF">GCM10009819_11810</name>
</gene>
<dbReference type="EMBL" id="BAAAPW010000002">
    <property type="protein sequence ID" value="GAA2029785.1"/>
    <property type="molecule type" value="Genomic_DNA"/>
</dbReference>
<reference evidence="2 3" key="1">
    <citation type="journal article" date="2019" name="Int. J. Syst. Evol. Microbiol.">
        <title>The Global Catalogue of Microorganisms (GCM) 10K type strain sequencing project: providing services to taxonomists for standard genome sequencing and annotation.</title>
        <authorList>
            <consortium name="The Broad Institute Genomics Platform"/>
            <consortium name="The Broad Institute Genome Sequencing Center for Infectious Disease"/>
            <person name="Wu L."/>
            <person name="Ma J."/>
        </authorList>
    </citation>
    <scope>NUCLEOTIDE SEQUENCE [LARGE SCALE GENOMIC DNA]</scope>
    <source>
        <strain evidence="2 3">JCM 15672</strain>
    </source>
</reference>
<evidence type="ECO:0000313" key="2">
    <source>
        <dbReference type="EMBL" id="GAA2029785.1"/>
    </source>
</evidence>
<dbReference type="CDD" id="cd11336">
    <property type="entry name" value="AmyAc_MTSase"/>
    <property type="match status" value="1"/>
</dbReference>
<dbReference type="Gene3D" id="3.20.20.80">
    <property type="entry name" value="Glycosidases"/>
    <property type="match status" value="1"/>
</dbReference>
<sequence length="818" mass="88497">MSGPAAREPRSTYRLQVRAGFDLHEAAAVVDYLDALGADWLYLSPLLPSRAGSDHGYDVVAHDRVDAARGGSVGLAAVADAAHAAGRGILVDLVPNHVGVADAAQNPWWWSLLEFGPDSPHAEAFDVDWALADGRVRLPVLGGTVEEAAAAGDLRVEHGELRYFEHRFPLAPGSADDGAGALAVHGRQHYELVNWQRADDELNYRRFFAVNELAGVRVEVPRVFDATHAEIVRWVREGLADGLRVDHPDGLARPGAYLDRLAEATGGAYVLVEKILEGDEPLPPHWRTDGTTGYDALADVDRVLVDPAGEALLDALDVRLRTETALGGQVDWHELIHGTKRSIADGILRSEVLRLERMLPEPRPADAADALAELLACFPVYRSYLPAGREHLEAAARLAAEHRPDLLGAIDALLPMLADPASPVAVRFQQTSGMVMAKGVEDTAFYRYTRLTSLTEVGGDPSEFAIDVARFHERQLRRQAAWPHSMTTLSTHDTKRGEDVRARIDVLSEVPQLWVDELEWLRSDAGAGTTGDGPFDALLWQALVGAWPIERERMHAYVEKAAREAGNSTRWTAPDATFESRMHAVVDRAYDAPAVRDRIDRLVARLAPAGWSNGLSAKVLQLTMPGVPDVYQGSELWETSLVDPDNRRPVDFELRRRLLAEAEAATAAGEPPRVDDTAAAKLLVTARALRARRDHPEWFTAYRPLDVVGEAAEHAIAFDRGGAVTVATRLPVGLGRRGATAEDAATPAAASAPPGAWGDTAVLVRSGPVADLLTGRRFEPDAALGGAIPLGDLLATYPVALLAPTASIDDAPDEEAHR</sequence>
<dbReference type="InterPro" id="IPR017853">
    <property type="entry name" value="GH"/>
</dbReference>
<evidence type="ECO:0000313" key="3">
    <source>
        <dbReference type="Proteomes" id="UP001501196"/>
    </source>
</evidence>
<evidence type="ECO:0000259" key="1">
    <source>
        <dbReference type="SMART" id="SM00642"/>
    </source>
</evidence>
<dbReference type="SMART" id="SM00642">
    <property type="entry name" value="Aamy"/>
    <property type="match status" value="1"/>
</dbReference>
<dbReference type="InterPro" id="IPR012767">
    <property type="entry name" value="Trehalose_TreY"/>
</dbReference>
<accession>A0ABN2UCP3</accession>
<dbReference type="InterPro" id="IPR006047">
    <property type="entry name" value="GH13_cat_dom"/>
</dbReference>
<dbReference type="InterPro" id="IPR013797">
    <property type="entry name" value="Maltooligo_trehalose_synth_4"/>
</dbReference>
<dbReference type="SUPFAM" id="SSF51445">
    <property type="entry name" value="(Trans)glycosidases"/>
    <property type="match status" value="1"/>
</dbReference>